<evidence type="ECO:0000313" key="5">
    <source>
        <dbReference type="EMBL" id="GGA42533.1"/>
    </source>
</evidence>
<dbReference type="GO" id="GO:0000271">
    <property type="term" value="P:polysaccharide biosynthetic process"/>
    <property type="evidence" value="ECO:0007669"/>
    <property type="project" value="UniProtKB-KW"/>
</dbReference>
<keyword evidence="3" id="KW-0472">Membrane</keyword>
<comment type="similarity">
    <text evidence="1">Belongs to the bacterial sugar transferase family.</text>
</comment>
<dbReference type="GO" id="GO:0016780">
    <property type="term" value="F:phosphotransferase activity, for other substituted phosphate groups"/>
    <property type="evidence" value="ECO:0007669"/>
    <property type="project" value="TreeGrafter"/>
</dbReference>
<dbReference type="InterPro" id="IPR003362">
    <property type="entry name" value="Bact_transf"/>
</dbReference>
<keyword evidence="2" id="KW-0270">Exopolysaccharide synthesis</keyword>
<gene>
    <name evidence="5" type="primary">wcaJ</name>
    <name evidence="5" type="ORF">GCM10011499_10090</name>
</gene>
<protein>
    <submittedName>
        <fullName evidence="5">Glycosyl transferase</fullName>
    </submittedName>
</protein>
<keyword evidence="3" id="KW-1133">Transmembrane helix</keyword>
<accession>A0A916RBG2</accession>
<keyword evidence="5" id="KW-0808">Transferase</keyword>
<dbReference type="Pfam" id="PF02397">
    <property type="entry name" value="Bac_transf"/>
    <property type="match status" value="1"/>
</dbReference>
<keyword evidence="3" id="KW-0812">Transmembrane</keyword>
<comment type="caution">
    <text evidence="5">The sequence shown here is derived from an EMBL/GenBank/DDBJ whole genome shotgun (WGS) entry which is preliminary data.</text>
</comment>
<dbReference type="PANTHER" id="PTHR30576:SF0">
    <property type="entry name" value="UNDECAPRENYL-PHOSPHATE N-ACETYLGALACTOSAMINYL 1-PHOSPHATE TRANSFERASE-RELATED"/>
    <property type="match status" value="1"/>
</dbReference>
<keyword evidence="6" id="KW-1185">Reference proteome</keyword>
<evidence type="ECO:0000256" key="1">
    <source>
        <dbReference type="ARBA" id="ARBA00006464"/>
    </source>
</evidence>
<feature type="transmembrane region" description="Helical" evidence="3">
    <location>
        <begin position="259"/>
        <end position="285"/>
    </location>
</feature>
<feature type="domain" description="Bacterial sugar transferase" evidence="4">
    <location>
        <begin position="257"/>
        <end position="436"/>
    </location>
</feature>
<dbReference type="Proteomes" id="UP000596977">
    <property type="component" value="Unassembled WGS sequence"/>
</dbReference>
<reference evidence="5 6" key="1">
    <citation type="journal article" date="2014" name="Int. J. Syst. Evol. Microbiol.">
        <title>Complete genome sequence of Corynebacterium casei LMG S-19264T (=DSM 44701T), isolated from a smear-ripened cheese.</title>
        <authorList>
            <consortium name="US DOE Joint Genome Institute (JGI-PGF)"/>
            <person name="Walter F."/>
            <person name="Albersmeier A."/>
            <person name="Kalinowski J."/>
            <person name="Ruckert C."/>
        </authorList>
    </citation>
    <scope>NUCLEOTIDE SEQUENCE [LARGE SCALE GENOMIC DNA]</scope>
    <source>
        <strain evidence="5 6">CGMCC 1.15896</strain>
    </source>
</reference>
<sequence length="442" mass="49017">MTSEPTKKRKGLKRTKRSASSDLSYLTELGATTRSHRIFRDVMSFSMPVLLAIALQSIAYLAFYTRTAPNWSAAITVLAVLALVPVASAGTLSAFRRQESPIVAAAVIVAIFFSFAITYLSAMRVRVSFAGFAAAMPLTMLIVAIGNIRFHQRLSARVALVAFEGDHLPLTLLGKTEVAIISDPATDVTPFDTILIDPEKHHKPEWSALLARCYLAGVDIVPWTRFLEIRQGRVHVPTFDVSHLAYTPSQMLYARAKRLLDVLAVIVTLPLTIPLAVLTASYIYARDGGPVLFVQHRRGFAGRVFRMYKFRTMYSGTGGGSTTNGDKRIIPGGRFLRKIRLDELPQLYNILIGDMSLIGPRPVAEYVARSSIKYEEKYALRNLVLPGITGWAQVTSGYAATTEEEIEKLAYDLYYIKHLSFDLDMQILFKTVKTVLFGTGAR</sequence>
<dbReference type="AlphaFoldDB" id="A0A916RBG2"/>
<feature type="transmembrane region" description="Helical" evidence="3">
    <location>
        <begin position="71"/>
        <end position="95"/>
    </location>
</feature>
<evidence type="ECO:0000313" key="6">
    <source>
        <dbReference type="Proteomes" id="UP000596977"/>
    </source>
</evidence>
<evidence type="ECO:0000256" key="2">
    <source>
        <dbReference type="ARBA" id="ARBA00023169"/>
    </source>
</evidence>
<feature type="transmembrane region" description="Helical" evidence="3">
    <location>
        <begin position="128"/>
        <end position="148"/>
    </location>
</feature>
<evidence type="ECO:0000256" key="3">
    <source>
        <dbReference type="SAM" id="Phobius"/>
    </source>
</evidence>
<proteinExistence type="inferred from homology"/>
<dbReference type="EMBL" id="BMKB01000002">
    <property type="protein sequence ID" value="GGA42533.1"/>
    <property type="molecule type" value="Genomic_DNA"/>
</dbReference>
<organism evidence="5 6">
    <name type="scientific">Pelagibacterium lentulum</name>
    <dbReference type="NCBI Taxonomy" id="2029865"/>
    <lineage>
        <taxon>Bacteria</taxon>
        <taxon>Pseudomonadati</taxon>
        <taxon>Pseudomonadota</taxon>
        <taxon>Alphaproteobacteria</taxon>
        <taxon>Hyphomicrobiales</taxon>
        <taxon>Devosiaceae</taxon>
        <taxon>Pelagibacterium</taxon>
    </lineage>
</organism>
<feature type="transmembrane region" description="Helical" evidence="3">
    <location>
        <begin position="102"/>
        <end position="122"/>
    </location>
</feature>
<dbReference type="PANTHER" id="PTHR30576">
    <property type="entry name" value="COLANIC BIOSYNTHESIS UDP-GLUCOSE LIPID CARRIER TRANSFERASE"/>
    <property type="match status" value="1"/>
</dbReference>
<name>A0A916RBG2_9HYPH</name>
<feature type="transmembrane region" description="Helical" evidence="3">
    <location>
        <begin position="42"/>
        <end position="65"/>
    </location>
</feature>
<dbReference type="RefSeq" id="WP_244640650.1">
    <property type="nucleotide sequence ID" value="NZ_BMKB01000002.1"/>
</dbReference>
<evidence type="ECO:0000259" key="4">
    <source>
        <dbReference type="Pfam" id="PF02397"/>
    </source>
</evidence>